<dbReference type="EMBL" id="BAAAPC010000019">
    <property type="protein sequence ID" value="GAA2008751.1"/>
    <property type="molecule type" value="Genomic_DNA"/>
</dbReference>
<organism evidence="6 7">
    <name type="scientific">Nocardiopsis rhodophaea</name>
    <dbReference type="NCBI Taxonomy" id="280238"/>
    <lineage>
        <taxon>Bacteria</taxon>
        <taxon>Bacillati</taxon>
        <taxon>Actinomycetota</taxon>
        <taxon>Actinomycetes</taxon>
        <taxon>Streptosporangiales</taxon>
        <taxon>Nocardiopsidaceae</taxon>
        <taxon>Nocardiopsis</taxon>
    </lineage>
</organism>
<dbReference type="Proteomes" id="UP001501585">
    <property type="component" value="Unassembled WGS sequence"/>
</dbReference>
<feature type="compositionally biased region" description="Gly residues" evidence="5">
    <location>
        <begin position="125"/>
        <end position="136"/>
    </location>
</feature>
<feature type="region of interest" description="Disordered" evidence="5">
    <location>
        <begin position="110"/>
        <end position="136"/>
    </location>
</feature>
<name>A0ABP5EXI0_9ACTN</name>
<evidence type="ECO:0000256" key="2">
    <source>
        <dbReference type="ARBA" id="ARBA00023015"/>
    </source>
</evidence>
<keyword evidence="4" id="KW-0804">Transcription</keyword>
<dbReference type="Gene3D" id="6.10.140.850">
    <property type="match status" value="1"/>
</dbReference>
<gene>
    <name evidence="6" type="ORF">GCM10009799_40590</name>
</gene>
<dbReference type="Pfam" id="PF03965">
    <property type="entry name" value="Penicillinase_R"/>
    <property type="match status" value="1"/>
</dbReference>
<feature type="compositionally biased region" description="Basic and acidic residues" evidence="5">
    <location>
        <begin position="110"/>
        <end position="123"/>
    </location>
</feature>
<keyword evidence="2" id="KW-0805">Transcription regulation</keyword>
<dbReference type="Gene3D" id="1.10.10.10">
    <property type="entry name" value="Winged helix-like DNA-binding domain superfamily/Winged helix DNA-binding domain"/>
    <property type="match status" value="1"/>
</dbReference>
<comment type="caution">
    <text evidence="6">The sequence shown here is derived from an EMBL/GenBank/DDBJ whole genome shotgun (WGS) entry which is preliminary data.</text>
</comment>
<accession>A0ABP5EXI0</accession>
<dbReference type="InterPro" id="IPR005650">
    <property type="entry name" value="BlaI_family"/>
</dbReference>
<dbReference type="RefSeq" id="WP_344164459.1">
    <property type="nucleotide sequence ID" value="NZ_BAAAPC010000019.1"/>
</dbReference>
<dbReference type="SUPFAM" id="SSF46785">
    <property type="entry name" value="Winged helix' DNA-binding domain"/>
    <property type="match status" value="1"/>
</dbReference>
<evidence type="ECO:0000313" key="6">
    <source>
        <dbReference type="EMBL" id="GAA2008751.1"/>
    </source>
</evidence>
<keyword evidence="3" id="KW-0238">DNA-binding</keyword>
<dbReference type="InterPro" id="IPR036388">
    <property type="entry name" value="WH-like_DNA-bd_sf"/>
</dbReference>
<sequence>MGGFGPLERAVMDVVWDAAEPVTVRAVTEAMEHRGLAYTTISTVLQKLYDKGWLRRERIGRVWFYRAAVGRTDYAARVMHEALHESGGTRTTLLRFVDAMSDEEARTLRDLLAEDSEDSRPDSGGDPGTDSGGDRP</sequence>
<proteinExistence type="inferred from homology"/>
<keyword evidence="7" id="KW-1185">Reference proteome</keyword>
<evidence type="ECO:0000313" key="7">
    <source>
        <dbReference type="Proteomes" id="UP001501585"/>
    </source>
</evidence>
<protein>
    <submittedName>
        <fullName evidence="6">BlaI/MecI/CopY family transcriptional regulator</fullName>
    </submittedName>
</protein>
<evidence type="ECO:0000256" key="1">
    <source>
        <dbReference type="ARBA" id="ARBA00011046"/>
    </source>
</evidence>
<evidence type="ECO:0000256" key="5">
    <source>
        <dbReference type="SAM" id="MobiDB-lite"/>
    </source>
</evidence>
<evidence type="ECO:0000256" key="3">
    <source>
        <dbReference type="ARBA" id="ARBA00023125"/>
    </source>
</evidence>
<comment type="similarity">
    <text evidence="1">Belongs to the BlaI transcriptional regulatory family.</text>
</comment>
<reference evidence="7" key="1">
    <citation type="journal article" date="2019" name="Int. J. Syst. Evol. Microbiol.">
        <title>The Global Catalogue of Microorganisms (GCM) 10K type strain sequencing project: providing services to taxonomists for standard genome sequencing and annotation.</title>
        <authorList>
            <consortium name="The Broad Institute Genomics Platform"/>
            <consortium name="The Broad Institute Genome Sequencing Center for Infectious Disease"/>
            <person name="Wu L."/>
            <person name="Ma J."/>
        </authorList>
    </citation>
    <scope>NUCLEOTIDE SEQUENCE [LARGE SCALE GENOMIC DNA]</scope>
    <source>
        <strain evidence="7">JCM 15313</strain>
    </source>
</reference>
<evidence type="ECO:0000256" key="4">
    <source>
        <dbReference type="ARBA" id="ARBA00023163"/>
    </source>
</evidence>
<dbReference type="InterPro" id="IPR036390">
    <property type="entry name" value="WH_DNA-bd_sf"/>
</dbReference>